<evidence type="ECO:0000313" key="2">
    <source>
        <dbReference type="EMBL" id="PKI47896.1"/>
    </source>
</evidence>
<dbReference type="AlphaFoldDB" id="A0A2I0IWX8"/>
<name>A0A2I0IWX8_PUNGR</name>
<evidence type="ECO:0000256" key="1">
    <source>
        <dbReference type="SAM" id="MobiDB-lite"/>
    </source>
</evidence>
<organism evidence="2 3">
    <name type="scientific">Punica granatum</name>
    <name type="common">Pomegranate</name>
    <dbReference type="NCBI Taxonomy" id="22663"/>
    <lineage>
        <taxon>Eukaryota</taxon>
        <taxon>Viridiplantae</taxon>
        <taxon>Streptophyta</taxon>
        <taxon>Embryophyta</taxon>
        <taxon>Tracheophyta</taxon>
        <taxon>Spermatophyta</taxon>
        <taxon>Magnoliopsida</taxon>
        <taxon>eudicotyledons</taxon>
        <taxon>Gunneridae</taxon>
        <taxon>Pentapetalae</taxon>
        <taxon>rosids</taxon>
        <taxon>malvids</taxon>
        <taxon>Myrtales</taxon>
        <taxon>Lythraceae</taxon>
        <taxon>Punica</taxon>
    </lineage>
</organism>
<comment type="caution">
    <text evidence="2">The sequence shown here is derived from an EMBL/GenBank/DDBJ whole genome shotgun (WGS) entry which is preliminary data.</text>
</comment>
<keyword evidence="3" id="KW-1185">Reference proteome</keyword>
<feature type="region of interest" description="Disordered" evidence="1">
    <location>
        <begin position="62"/>
        <end position="95"/>
    </location>
</feature>
<sequence length="95" mass="9576">AYNDKSRDYTIPAPSMASARLSGVPAASTAWQTPQAASVYSSAGFTAAALVGPAQVPTSWAQGSFPASAGPTQMGFQPNLRPGGASPPGMPPYYG</sequence>
<protein>
    <submittedName>
        <fullName evidence="2">Uncharacterized protein</fullName>
    </submittedName>
</protein>
<dbReference type="EMBL" id="PGOL01002444">
    <property type="protein sequence ID" value="PKI47896.1"/>
    <property type="molecule type" value="Genomic_DNA"/>
</dbReference>
<reference evidence="2 3" key="1">
    <citation type="submission" date="2017-11" db="EMBL/GenBank/DDBJ databases">
        <title>De-novo sequencing of pomegranate (Punica granatum L.) genome.</title>
        <authorList>
            <person name="Akparov Z."/>
            <person name="Amiraslanov A."/>
            <person name="Hajiyeva S."/>
            <person name="Abbasov M."/>
            <person name="Kaur K."/>
            <person name="Hamwieh A."/>
            <person name="Solovyev V."/>
            <person name="Salamov A."/>
            <person name="Braich B."/>
            <person name="Kosarev P."/>
            <person name="Mahmoud A."/>
            <person name="Hajiyev E."/>
            <person name="Babayeva S."/>
            <person name="Izzatullayeva V."/>
            <person name="Mammadov A."/>
            <person name="Mammadov A."/>
            <person name="Sharifova S."/>
            <person name="Ojaghi J."/>
            <person name="Eynullazada K."/>
            <person name="Bayramov B."/>
            <person name="Abdulazimova A."/>
            <person name="Shahmuradov I."/>
        </authorList>
    </citation>
    <scope>NUCLEOTIDE SEQUENCE [LARGE SCALE GENOMIC DNA]</scope>
    <source>
        <strain evidence="3">cv. AG2017</strain>
        <tissue evidence="2">Leaf</tissue>
    </source>
</reference>
<accession>A0A2I0IWX8</accession>
<evidence type="ECO:0000313" key="3">
    <source>
        <dbReference type="Proteomes" id="UP000233551"/>
    </source>
</evidence>
<feature type="non-terminal residue" evidence="2">
    <location>
        <position position="1"/>
    </location>
</feature>
<gene>
    <name evidence="2" type="ORF">CRG98_031680</name>
</gene>
<dbReference type="Proteomes" id="UP000233551">
    <property type="component" value="Unassembled WGS sequence"/>
</dbReference>
<proteinExistence type="predicted"/>